<gene>
    <name evidence="2" type="ORF">GGD69_005027</name>
</gene>
<proteinExistence type="predicted"/>
<accession>A0AAW3V006</accession>
<reference evidence="2 3" key="1">
    <citation type="submission" date="2020-08" db="EMBL/GenBank/DDBJ databases">
        <title>Genomic Encyclopedia of Type Strains, Phase IV (KMG-V): Genome sequencing to study the core and pangenomes of soil and plant-associated prokaryotes.</title>
        <authorList>
            <person name="Whitman W."/>
        </authorList>
    </citation>
    <scope>NUCLEOTIDE SEQUENCE [LARGE SCALE GENOMIC DNA]</scope>
    <source>
        <strain evidence="2 3">SEMIA 4013</strain>
    </source>
</reference>
<dbReference type="EMBL" id="JACIIK010000009">
    <property type="protein sequence ID" value="MBB6204133.1"/>
    <property type="molecule type" value="Genomic_DNA"/>
</dbReference>
<feature type="region of interest" description="Disordered" evidence="1">
    <location>
        <begin position="1"/>
        <end position="21"/>
    </location>
</feature>
<sequence>MPGRAPSSRKTMQFEASREPHARTVNAPVAYMTDCQFGLPIGDAES</sequence>
<dbReference type="Proteomes" id="UP000518681">
    <property type="component" value="Unassembled WGS sequence"/>
</dbReference>
<evidence type="ECO:0000313" key="3">
    <source>
        <dbReference type="Proteomes" id="UP000518681"/>
    </source>
</evidence>
<dbReference type="AlphaFoldDB" id="A0AAW3V006"/>
<evidence type="ECO:0000256" key="1">
    <source>
        <dbReference type="SAM" id="MobiDB-lite"/>
    </source>
</evidence>
<name>A0AAW3V006_9BURK</name>
<comment type="caution">
    <text evidence="2">The sequence shown here is derived from an EMBL/GenBank/DDBJ whole genome shotgun (WGS) entry which is preliminary data.</text>
</comment>
<evidence type="ECO:0000313" key="2">
    <source>
        <dbReference type="EMBL" id="MBB6204133.1"/>
    </source>
</evidence>
<protein>
    <submittedName>
        <fullName evidence="2">Uncharacterized protein</fullName>
    </submittedName>
</protein>
<organism evidence="2 3">
    <name type="scientific">Paraburkholderia fungorum</name>
    <dbReference type="NCBI Taxonomy" id="134537"/>
    <lineage>
        <taxon>Bacteria</taxon>
        <taxon>Pseudomonadati</taxon>
        <taxon>Pseudomonadota</taxon>
        <taxon>Betaproteobacteria</taxon>
        <taxon>Burkholderiales</taxon>
        <taxon>Burkholderiaceae</taxon>
        <taxon>Paraburkholderia</taxon>
    </lineage>
</organism>